<dbReference type="Proteomes" id="UP000281738">
    <property type="component" value="Unassembled WGS sequence"/>
</dbReference>
<dbReference type="RefSeq" id="WP_123389282.1">
    <property type="nucleotide sequence ID" value="NZ_RKHO01000001.1"/>
</dbReference>
<proteinExistence type="predicted"/>
<evidence type="ECO:0000313" key="1">
    <source>
        <dbReference type="EMBL" id="ROR90066.1"/>
    </source>
</evidence>
<evidence type="ECO:0000313" key="2">
    <source>
        <dbReference type="Proteomes" id="UP000281738"/>
    </source>
</evidence>
<dbReference type="EMBL" id="RKHO01000001">
    <property type="protein sequence ID" value="ROR90066.1"/>
    <property type="molecule type" value="Genomic_DNA"/>
</dbReference>
<comment type="caution">
    <text evidence="1">The sequence shown here is derived from an EMBL/GenBank/DDBJ whole genome shotgun (WGS) entry which is preliminary data.</text>
</comment>
<organism evidence="1 2">
    <name type="scientific">Nocardioides aurantiacus</name>
    <dbReference type="NCBI Taxonomy" id="86796"/>
    <lineage>
        <taxon>Bacteria</taxon>
        <taxon>Bacillati</taxon>
        <taxon>Actinomycetota</taxon>
        <taxon>Actinomycetes</taxon>
        <taxon>Propionibacteriales</taxon>
        <taxon>Nocardioidaceae</taxon>
        <taxon>Nocardioides</taxon>
    </lineage>
</organism>
<reference evidence="1 2" key="1">
    <citation type="submission" date="2018-11" db="EMBL/GenBank/DDBJ databases">
        <title>Sequencing the genomes of 1000 actinobacteria strains.</title>
        <authorList>
            <person name="Klenk H.-P."/>
        </authorList>
    </citation>
    <scope>NUCLEOTIDE SEQUENCE [LARGE SCALE GENOMIC DNA]</scope>
    <source>
        <strain evidence="1 2">DSM 12652</strain>
    </source>
</reference>
<protein>
    <submittedName>
        <fullName evidence="1">Uncharacterized protein</fullName>
    </submittedName>
</protein>
<keyword evidence="2" id="KW-1185">Reference proteome</keyword>
<sequence>MDPDELPPPEDLWWSWACVAALALLAQDDTDQDRHVLDLPALVLRLDRADGSWLRMQPTRGGRWVLWGRSADAPTAPPDARRGAPDWTLSEATDEGRPTFVCWWAHEEWDTSTSVEDPGAVPLLRALAGVDPRLGAAARAGRVTAEDLRHHAGPGVDDVRLLQALDLLADARTPPPLLPRGPVRERLRDQLHRQMREAPDRERALIQQPPAVVRWAQVSGPTSPYEYAVMARRDRLVPAPTNTRLPAAAERTLVTLLHVLHHDEASAPGGAWLFARVASDGVVVDFDRAFDSYPPWWRVLHPEQGPALDDLAWEMGQRHPDWRPAWASLLPARLLAQTPRGPRAGAGPRPTS</sequence>
<accession>A0A3N2CRM4</accession>
<dbReference type="OrthoDB" id="4507101at2"/>
<dbReference type="AlphaFoldDB" id="A0A3N2CRM4"/>
<name>A0A3N2CRM4_9ACTN</name>
<gene>
    <name evidence="1" type="ORF">EDD33_0901</name>
</gene>